<dbReference type="STRING" id="1703779.AMJ83_02205"/>
<evidence type="ECO:0000256" key="6">
    <source>
        <dbReference type="ARBA" id="ARBA00023125"/>
    </source>
</evidence>
<dbReference type="Proteomes" id="UP000051373">
    <property type="component" value="Unassembled WGS sequence"/>
</dbReference>
<dbReference type="EC" id="3.4.-.-" evidence="8"/>
<name>A0A0S8FV45_UNCW3</name>
<protein>
    <recommendedName>
        <fullName evidence="8">Abasic site processing protein</fullName>
        <ecNumber evidence="8">3.4.-.-</ecNumber>
    </recommendedName>
</protein>
<keyword evidence="7" id="KW-0456">Lyase</keyword>
<dbReference type="AlphaFoldDB" id="A0A0S8FV45"/>
<evidence type="ECO:0000256" key="8">
    <source>
        <dbReference type="RuleBase" id="RU364100"/>
    </source>
</evidence>
<comment type="similarity">
    <text evidence="1 8">Belongs to the SOS response-associated peptidase family.</text>
</comment>
<dbReference type="Pfam" id="PF02586">
    <property type="entry name" value="SRAP"/>
    <property type="match status" value="1"/>
</dbReference>
<comment type="caution">
    <text evidence="9">The sequence shown here is derived from an EMBL/GenBank/DDBJ whole genome shotgun (WGS) entry which is preliminary data.</text>
</comment>
<dbReference type="PANTHER" id="PTHR13604:SF0">
    <property type="entry name" value="ABASIC SITE PROCESSING PROTEIN HMCES"/>
    <property type="match status" value="1"/>
</dbReference>
<reference evidence="9 10" key="1">
    <citation type="journal article" date="2015" name="Microbiome">
        <title>Genomic resolution of linkages in carbon, nitrogen, and sulfur cycling among widespread estuary sediment bacteria.</title>
        <authorList>
            <person name="Baker B.J."/>
            <person name="Lazar C.S."/>
            <person name="Teske A.P."/>
            <person name="Dick G.J."/>
        </authorList>
    </citation>
    <scope>NUCLEOTIDE SEQUENCE [LARGE SCALE GENOMIC DNA]</scope>
    <source>
        <strain evidence="9">SM23_42</strain>
    </source>
</reference>
<keyword evidence="3" id="KW-0227">DNA damage</keyword>
<evidence type="ECO:0000256" key="7">
    <source>
        <dbReference type="ARBA" id="ARBA00023239"/>
    </source>
</evidence>
<evidence type="ECO:0000256" key="3">
    <source>
        <dbReference type="ARBA" id="ARBA00022763"/>
    </source>
</evidence>
<dbReference type="GO" id="GO:0008233">
    <property type="term" value="F:peptidase activity"/>
    <property type="evidence" value="ECO:0007669"/>
    <property type="project" value="UniProtKB-KW"/>
</dbReference>
<gene>
    <name evidence="9" type="ORF">AMJ83_02205</name>
</gene>
<dbReference type="PANTHER" id="PTHR13604">
    <property type="entry name" value="DC12-RELATED"/>
    <property type="match status" value="1"/>
</dbReference>
<dbReference type="Gene3D" id="3.90.1680.10">
    <property type="entry name" value="SOS response associated peptidase-like"/>
    <property type="match status" value="1"/>
</dbReference>
<keyword evidence="6" id="KW-0238">DNA-binding</keyword>
<accession>A0A0S8FV45</accession>
<dbReference type="GO" id="GO:0106300">
    <property type="term" value="P:protein-DNA covalent cross-linking repair"/>
    <property type="evidence" value="ECO:0007669"/>
    <property type="project" value="InterPro"/>
</dbReference>
<dbReference type="SUPFAM" id="SSF143081">
    <property type="entry name" value="BB1717-like"/>
    <property type="match status" value="1"/>
</dbReference>
<dbReference type="PATRIC" id="fig|1703779.3.peg.2005"/>
<sequence length="233" mass="26764">MCGRFVRKSTITIIEDEFDIYEIQWAFEPSYNITPGQDVACVVGNGGNRLAKFRWGLVPFWAKDPSIGYKMINARAETVAQKRSFARAFKKQRCLVVADGFYEWQKLADGKRKIPMYVHLLAERPFGFAGLYENWKSEDGTVLRTCTIITTSPNEIMMPIHNRMPVIVAPEKRSVWLNKEIQDPNVLMPLLAPYDSQKMEAYAVSKRVNSPTYNEPDCIKAVKNGEQQDLRFK</sequence>
<evidence type="ECO:0000313" key="9">
    <source>
        <dbReference type="EMBL" id="KPK64537.1"/>
    </source>
</evidence>
<dbReference type="GO" id="GO:0003697">
    <property type="term" value="F:single-stranded DNA binding"/>
    <property type="evidence" value="ECO:0007669"/>
    <property type="project" value="InterPro"/>
</dbReference>
<keyword evidence="2 8" id="KW-0645">Protease</keyword>
<evidence type="ECO:0000256" key="1">
    <source>
        <dbReference type="ARBA" id="ARBA00008136"/>
    </source>
</evidence>
<dbReference type="InterPro" id="IPR036590">
    <property type="entry name" value="SRAP-like"/>
</dbReference>
<evidence type="ECO:0000256" key="2">
    <source>
        <dbReference type="ARBA" id="ARBA00022670"/>
    </source>
</evidence>
<evidence type="ECO:0000256" key="4">
    <source>
        <dbReference type="ARBA" id="ARBA00022801"/>
    </source>
</evidence>
<dbReference type="GO" id="GO:0016829">
    <property type="term" value="F:lyase activity"/>
    <property type="evidence" value="ECO:0007669"/>
    <property type="project" value="UniProtKB-KW"/>
</dbReference>
<evidence type="ECO:0000313" key="10">
    <source>
        <dbReference type="Proteomes" id="UP000051373"/>
    </source>
</evidence>
<organism evidence="9 10">
    <name type="scientific">candidate division WOR_3 bacterium SM23_42</name>
    <dbReference type="NCBI Taxonomy" id="1703779"/>
    <lineage>
        <taxon>Bacteria</taxon>
        <taxon>Bacteria division WOR-3</taxon>
    </lineage>
</organism>
<dbReference type="EMBL" id="LJUJ01000002">
    <property type="protein sequence ID" value="KPK64537.1"/>
    <property type="molecule type" value="Genomic_DNA"/>
</dbReference>
<dbReference type="InterPro" id="IPR003738">
    <property type="entry name" value="SRAP"/>
</dbReference>
<keyword evidence="5" id="KW-0190">Covalent protein-DNA linkage</keyword>
<proteinExistence type="inferred from homology"/>
<dbReference type="GO" id="GO:0006508">
    <property type="term" value="P:proteolysis"/>
    <property type="evidence" value="ECO:0007669"/>
    <property type="project" value="UniProtKB-KW"/>
</dbReference>
<keyword evidence="4 8" id="KW-0378">Hydrolase</keyword>
<evidence type="ECO:0000256" key="5">
    <source>
        <dbReference type="ARBA" id="ARBA00023124"/>
    </source>
</evidence>